<keyword evidence="5" id="KW-1185">Reference proteome</keyword>
<dbReference type="PANTHER" id="PTHR12184:SF1">
    <property type="entry name" value="UBIQUINOL-CYTOCHROME-C REDUCTASE COMPLEX ASSEMBLY FACTOR 1"/>
    <property type="match status" value="1"/>
</dbReference>
<dbReference type="EMBL" id="CM035407">
    <property type="protein sequence ID" value="KAH7443893.1"/>
    <property type="molecule type" value="Genomic_DNA"/>
</dbReference>
<dbReference type="InterPro" id="IPR021150">
    <property type="entry name" value="Ubiq_cyt_c_chap"/>
</dbReference>
<dbReference type="GO" id="GO:0034551">
    <property type="term" value="P:mitochondrial respiratory chain complex III assembly"/>
    <property type="evidence" value="ECO:0007669"/>
    <property type="project" value="TreeGrafter"/>
</dbReference>
<evidence type="ECO:0000256" key="1">
    <source>
        <dbReference type="ARBA" id="ARBA00006407"/>
    </source>
</evidence>
<protein>
    <recommendedName>
        <fullName evidence="3">Ubiquinol-cytochrome c chaperone domain-containing protein</fullName>
    </recommendedName>
</protein>
<dbReference type="InterPro" id="IPR007129">
    <property type="entry name" value="Ubiqinol_cyt_c_chaperone_CPB3"/>
</dbReference>
<gene>
    <name evidence="4" type="ORF">KP509_02G054500</name>
</gene>
<dbReference type="Proteomes" id="UP000825935">
    <property type="component" value="Chromosome 2"/>
</dbReference>
<name>A0A8T2VDU2_CERRI</name>
<dbReference type="OrthoDB" id="10253878at2759"/>
<dbReference type="Pfam" id="PF03981">
    <property type="entry name" value="Ubiq_cyt_C_chap"/>
    <property type="match status" value="1"/>
</dbReference>
<organism evidence="4 5">
    <name type="scientific">Ceratopteris richardii</name>
    <name type="common">Triangle waterfern</name>
    <dbReference type="NCBI Taxonomy" id="49495"/>
    <lineage>
        <taxon>Eukaryota</taxon>
        <taxon>Viridiplantae</taxon>
        <taxon>Streptophyta</taxon>
        <taxon>Embryophyta</taxon>
        <taxon>Tracheophyta</taxon>
        <taxon>Polypodiopsida</taxon>
        <taxon>Polypodiidae</taxon>
        <taxon>Polypodiales</taxon>
        <taxon>Pteridineae</taxon>
        <taxon>Pteridaceae</taxon>
        <taxon>Parkerioideae</taxon>
        <taxon>Ceratopteris</taxon>
    </lineage>
</organism>
<feature type="region of interest" description="Disordered" evidence="2">
    <location>
        <begin position="39"/>
        <end position="60"/>
    </location>
</feature>
<evidence type="ECO:0000313" key="4">
    <source>
        <dbReference type="EMBL" id="KAH7443893.1"/>
    </source>
</evidence>
<comment type="caution">
    <text evidence="4">The sequence shown here is derived from an EMBL/GenBank/DDBJ whole genome shotgun (WGS) entry which is preliminary data.</text>
</comment>
<evidence type="ECO:0000313" key="5">
    <source>
        <dbReference type="Proteomes" id="UP000825935"/>
    </source>
</evidence>
<reference evidence="4" key="1">
    <citation type="submission" date="2021-08" db="EMBL/GenBank/DDBJ databases">
        <title>WGS assembly of Ceratopteris richardii.</title>
        <authorList>
            <person name="Marchant D.B."/>
            <person name="Chen G."/>
            <person name="Jenkins J."/>
            <person name="Shu S."/>
            <person name="Leebens-Mack J."/>
            <person name="Grimwood J."/>
            <person name="Schmutz J."/>
            <person name="Soltis P."/>
            <person name="Soltis D."/>
            <person name="Chen Z.-H."/>
        </authorList>
    </citation>
    <scope>NUCLEOTIDE SEQUENCE</scope>
    <source>
        <strain evidence="4">Whitten #5841</strain>
        <tissue evidence="4">Leaf</tissue>
    </source>
</reference>
<comment type="similarity">
    <text evidence="1">Belongs to the CBP3 family.</text>
</comment>
<sequence length="282" mass="32404">MYVRWGMKELRRKVPSSYYLHLRPYPYSSSAALHKAASSCSTSSDPKNPRKSLLFSKPQPLSIPPESKLWHQEREFTGLSRLGLRILGYYNRKSILMRKARTLYSRISNVVENPSLYATFGLEKSFRTVYSMLILHMWLCLARTKGEQPDGRDFGEALYVLFMEDLEHRVTDAGVRMHFSKWMSELEKMFYGAVKVYDEAMKSESPKDALAHALWKNVFAEDDSPMPNGQEAAPVQNLAQYVRRETGCLALTDKEIIFSGNILFSADNSWKDEENSNDESTV</sequence>
<dbReference type="OMA" id="LVLHMWF"/>
<evidence type="ECO:0000256" key="2">
    <source>
        <dbReference type="SAM" id="MobiDB-lite"/>
    </source>
</evidence>
<dbReference type="PANTHER" id="PTHR12184">
    <property type="entry name" value="UBIQUINOL-CYTOCHROME C REDUCTASE COMPLEX ASSEMBLY FACTOR 1 FAMILY MEMBER"/>
    <property type="match status" value="1"/>
</dbReference>
<accession>A0A8T2VDU2</accession>
<feature type="domain" description="Ubiquinol-cytochrome c chaperone" evidence="3">
    <location>
        <begin position="119"/>
        <end position="264"/>
    </location>
</feature>
<evidence type="ECO:0000259" key="3">
    <source>
        <dbReference type="Pfam" id="PF03981"/>
    </source>
</evidence>
<dbReference type="GO" id="GO:0005739">
    <property type="term" value="C:mitochondrion"/>
    <property type="evidence" value="ECO:0007669"/>
    <property type="project" value="TreeGrafter"/>
</dbReference>
<proteinExistence type="inferred from homology"/>
<dbReference type="AlphaFoldDB" id="A0A8T2VDU2"/>